<dbReference type="OrthoDB" id="2355173at2"/>
<comment type="caution">
    <text evidence="4">The sequence shown here is derived from an EMBL/GenBank/DDBJ whole genome shotgun (WGS) entry which is preliminary data.</text>
</comment>
<dbReference type="Gene3D" id="3.30.530.20">
    <property type="match status" value="1"/>
</dbReference>
<dbReference type="Proteomes" id="UP000236893">
    <property type="component" value="Unassembled WGS sequence"/>
</dbReference>
<accession>A0A2S5A5K5</accession>
<organism evidence="4 5">
    <name type="scientific">Solitalea longa</name>
    <dbReference type="NCBI Taxonomy" id="2079460"/>
    <lineage>
        <taxon>Bacteria</taxon>
        <taxon>Pseudomonadati</taxon>
        <taxon>Bacteroidota</taxon>
        <taxon>Sphingobacteriia</taxon>
        <taxon>Sphingobacteriales</taxon>
        <taxon>Sphingobacteriaceae</taxon>
        <taxon>Solitalea</taxon>
    </lineage>
</organism>
<dbReference type="AlphaFoldDB" id="A0A2S5A5K5"/>
<reference evidence="4 5" key="1">
    <citation type="submission" date="2018-01" db="EMBL/GenBank/DDBJ databases">
        <authorList>
            <person name="Gaut B.S."/>
            <person name="Morton B.R."/>
            <person name="Clegg M.T."/>
            <person name="Duvall M.R."/>
        </authorList>
    </citation>
    <scope>NUCLEOTIDE SEQUENCE [LARGE SCALE GENOMIC DNA]</scope>
    <source>
        <strain evidence="4 5">HR-AV</strain>
    </source>
</reference>
<evidence type="ECO:0000256" key="1">
    <source>
        <dbReference type="ARBA" id="ARBA00006817"/>
    </source>
</evidence>
<evidence type="ECO:0000313" key="4">
    <source>
        <dbReference type="EMBL" id="POY37868.1"/>
    </source>
</evidence>
<feature type="compositionally biased region" description="Basic and acidic residues" evidence="2">
    <location>
        <begin position="118"/>
        <end position="127"/>
    </location>
</feature>
<dbReference type="Pfam" id="PF08327">
    <property type="entry name" value="AHSA1"/>
    <property type="match status" value="1"/>
</dbReference>
<dbReference type="SUPFAM" id="SSF55961">
    <property type="entry name" value="Bet v1-like"/>
    <property type="match status" value="1"/>
</dbReference>
<name>A0A2S5A5K5_9SPHI</name>
<feature type="domain" description="Activator of Hsp90 ATPase homologue 1/2-like C-terminal" evidence="3">
    <location>
        <begin position="15"/>
        <end position="142"/>
    </location>
</feature>
<evidence type="ECO:0000256" key="2">
    <source>
        <dbReference type="SAM" id="MobiDB-lite"/>
    </source>
</evidence>
<dbReference type="RefSeq" id="WP_103787999.1">
    <property type="nucleotide sequence ID" value="NZ_PQVF01000003.1"/>
</dbReference>
<dbReference type="InterPro" id="IPR023393">
    <property type="entry name" value="START-like_dom_sf"/>
</dbReference>
<evidence type="ECO:0000313" key="5">
    <source>
        <dbReference type="Proteomes" id="UP000236893"/>
    </source>
</evidence>
<dbReference type="InterPro" id="IPR013538">
    <property type="entry name" value="ASHA1/2-like_C"/>
</dbReference>
<sequence length="146" mass="16971">MATRKHIAKVKTQINVPVDKTWDALVNPQMIKKYMFGTSVNSDWVEGSKITWKGEWKGKPYEDKGVILHLKPNAELQYSHFSPLSGLEDKEENYHIVTIHLKEKDKHTSLSLTQDNNASKKEQEHSEKNWDMMLMSLKKLLEESSF</sequence>
<feature type="region of interest" description="Disordered" evidence="2">
    <location>
        <begin position="106"/>
        <end position="127"/>
    </location>
</feature>
<protein>
    <submittedName>
        <fullName evidence="4">ATPase</fullName>
    </submittedName>
</protein>
<gene>
    <name evidence="4" type="ORF">C3K47_04880</name>
</gene>
<evidence type="ECO:0000259" key="3">
    <source>
        <dbReference type="Pfam" id="PF08327"/>
    </source>
</evidence>
<proteinExistence type="inferred from homology"/>
<dbReference type="EMBL" id="PQVF01000003">
    <property type="protein sequence ID" value="POY37868.1"/>
    <property type="molecule type" value="Genomic_DNA"/>
</dbReference>
<comment type="similarity">
    <text evidence="1">Belongs to the AHA1 family.</text>
</comment>
<keyword evidence="5" id="KW-1185">Reference proteome</keyword>
<dbReference type="CDD" id="cd07814">
    <property type="entry name" value="SRPBCC_CalC_Aha1-like"/>
    <property type="match status" value="1"/>
</dbReference>